<dbReference type="GO" id="GO:0006412">
    <property type="term" value="P:translation"/>
    <property type="evidence" value="ECO:0007669"/>
    <property type="project" value="InterPro"/>
</dbReference>
<dbReference type="NCBIfam" id="NF003254">
    <property type="entry name" value="PRK04211.1"/>
    <property type="match status" value="1"/>
</dbReference>
<keyword evidence="5 8" id="KW-0689">Ribosomal protein</keyword>
<evidence type="ECO:0000256" key="2">
    <source>
        <dbReference type="ARBA" id="ARBA00011458"/>
    </source>
</evidence>
<keyword evidence="4" id="KW-0694">RNA-binding</keyword>
<dbReference type="InterPro" id="IPR005680">
    <property type="entry name" value="Ribosomal_uS12_euk/arc"/>
</dbReference>
<dbReference type="AlphaFoldDB" id="T0ZGL8"/>
<gene>
    <name evidence="8" type="ORF">B1A_21415</name>
</gene>
<organism evidence="8">
    <name type="scientific">mine drainage metagenome</name>
    <dbReference type="NCBI Taxonomy" id="410659"/>
    <lineage>
        <taxon>unclassified sequences</taxon>
        <taxon>metagenomes</taxon>
        <taxon>ecological metagenomes</taxon>
    </lineage>
</organism>
<evidence type="ECO:0000256" key="3">
    <source>
        <dbReference type="ARBA" id="ARBA00022730"/>
    </source>
</evidence>
<dbReference type="SUPFAM" id="SSF50249">
    <property type="entry name" value="Nucleic acid-binding proteins"/>
    <property type="match status" value="1"/>
</dbReference>
<name>T0ZGL8_9ZZZZ</name>
<proteinExistence type="inferred from homology"/>
<comment type="similarity">
    <text evidence="1">Belongs to the universal ribosomal protein uS12 family.</text>
</comment>
<dbReference type="EMBL" id="AUZX01015827">
    <property type="protein sequence ID" value="EQD28019.1"/>
    <property type="molecule type" value="Genomic_DNA"/>
</dbReference>
<evidence type="ECO:0000256" key="4">
    <source>
        <dbReference type="ARBA" id="ARBA00022884"/>
    </source>
</evidence>
<dbReference type="HAMAP" id="MF_00403_A">
    <property type="entry name" value="Ribosomal_uS12_A"/>
    <property type="match status" value="1"/>
</dbReference>
<dbReference type="FunFam" id="2.40.50.140:FF:000007">
    <property type="entry name" value="40S ribosomal protein S23"/>
    <property type="match status" value="1"/>
</dbReference>
<sequence length="153" mass="17072">MVIQDQLTGDLLANGENAGTKLKNDREKFRWSDSKYKKRILQLKKKSDPLEGAPQARGIVIEKIGIEAKQPNSAIRKCVKLQLIKNGRQITAFAPGDGAINYIDEHDEVLVEGIRGRQGRSKGDIPGVRYKVVQVNGIALNELVRGRKEKTVR</sequence>
<reference evidence="8" key="2">
    <citation type="journal article" date="2014" name="ISME J.">
        <title>Microbial stratification in low pH oxic and suboxic macroscopic growths along an acid mine drainage.</title>
        <authorList>
            <person name="Mendez-Garcia C."/>
            <person name="Mesa V."/>
            <person name="Sprenger R.R."/>
            <person name="Richter M."/>
            <person name="Diez M.S."/>
            <person name="Solano J."/>
            <person name="Bargiela R."/>
            <person name="Golyshina O.V."/>
            <person name="Manteca A."/>
            <person name="Ramos J.L."/>
            <person name="Gallego J.R."/>
            <person name="Llorente I."/>
            <person name="Martins Dos Santos V.A."/>
            <person name="Jensen O.N."/>
            <person name="Pelaez A.I."/>
            <person name="Sanchez J."/>
            <person name="Ferrer M."/>
        </authorList>
    </citation>
    <scope>NUCLEOTIDE SEQUENCE</scope>
</reference>
<dbReference type="GO" id="GO:0019843">
    <property type="term" value="F:rRNA binding"/>
    <property type="evidence" value="ECO:0007669"/>
    <property type="project" value="UniProtKB-KW"/>
</dbReference>
<dbReference type="GO" id="GO:0015935">
    <property type="term" value="C:small ribosomal subunit"/>
    <property type="evidence" value="ECO:0007669"/>
    <property type="project" value="InterPro"/>
</dbReference>
<dbReference type="InterPro" id="IPR022863">
    <property type="entry name" value="Ribosomal_uS12_arc"/>
</dbReference>
<reference evidence="8" key="1">
    <citation type="submission" date="2013-08" db="EMBL/GenBank/DDBJ databases">
        <authorList>
            <person name="Mendez C."/>
            <person name="Richter M."/>
            <person name="Ferrer M."/>
            <person name="Sanchez J."/>
        </authorList>
    </citation>
    <scope>NUCLEOTIDE SEQUENCE</scope>
</reference>
<dbReference type="InterPro" id="IPR012340">
    <property type="entry name" value="NA-bd_OB-fold"/>
</dbReference>
<comment type="subunit">
    <text evidence="2">Part of the 30S ribosomal subunit.</text>
</comment>
<evidence type="ECO:0000256" key="6">
    <source>
        <dbReference type="ARBA" id="ARBA00023274"/>
    </source>
</evidence>
<keyword evidence="3" id="KW-0699">rRNA-binding</keyword>
<protein>
    <recommendedName>
        <fullName evidence="7">30S ribosomal protein S12</fullName>
    </recommendedName>
</protein>
<dbReference type="CDD" id="cd03367">
    <property type="entry name" value="Ribosomal_S23"/>
    <property type="match status" value="1"/>
</dbReference>
<dbReference type="PIRSF" id="PIRSF002133">
    <property type="entry name" value="Ribosomal_S12/S23"/>
    <property type="match status" value="1"/>
</dbReference>
<comment type="caution">
    <text evidence="8">The sequence shown here is derived from an EMBL/GenBank/DDBJ whole genome shotgun (WGS) entry which is preliminary data.</text>
</comment>
<dbReference type="InterPro" id="IPR006032">
    <property type="entry name" value="Ribosomal_uS12"/>
</dbReference>
<evidence type="ECO:0000313" key="8">
    <source>
        <dbReference type="EMBL" id="EQD28019.1"/>
    </source>
</evidence>
<keyword evidence="6" id="KW-0687">Ribonucleoprotein</keyword>
<dbReference type="NCBIfam" id="TIGR00982">
    <property type="entry name" value="uS12_E_A"/>
    <property type="match status" value="1"/>
</dbReference>
<dbReference type="PROSITE" id="PS00055">
    <property type="entry name" value="RIBOSOMAL_S12"/>
    <property type="match status" value="1"/>
</dbReference>
<dbReference type="Gene3D" id="2.40.50.140">
    <property type="entry name" value="Nucleic acid-binding proteins"/>
    <property type="match status" value="1"/>
</dbReference>
<evidence type="ECO:0000256" key="5">
    <source>
        <dbReference type="ARBA" id="ARBA00022980"/>
    </source>
</evidence>
<accession>T0ZGL8</accession>
<dbReference type="PANTHER" id="PTHR11652">
    <property type="entry name" value="30S RIBOSOMAL PROTEIN S12 FAMILY MEMBER"/>
    <property type="match status" value="1"/>
</dbReference>
<evidence type="ECO:0000256" key="1">
    <source>
        <dbReference type="ARBA" id="ARBA00005657"/>
    </source>
</evidence>
<dbReference type="GO" id="GO:0003735">
    <property type="term" value="F:structural constituent of ribosome"/>
    <property type="evidence" value="ECO:0007669"/>
    <property type="project" value="InterPro"/>
</dbReference>
<dbReference type="Pfam" id="PF00164">
    <property type="entry name" value="Ribosom_S12_S23"/>
    <property type="match status" value="1"/>
</dbReference>
<evidence type="ECO:0000256" key="7">
    <source>
        <dbReference type="ARBA" id="ARBA00035314"/>
    </source>
</evidence>